<name>A0A2R6W2K8_MARPO</name>
<proteinExistence type="predicted"/>
<dbReference type="Proteomes" id="UP000244005">
    <property type="component" value="Unassembled WGS sequence"/>
</dbReference>
<gene>
    <name evidence="1" type="ORF">MARPO_0174s0012</name>
</gene>
<dbReference type="AlphaFoldDB" id="A0A2R6W2K8"/>
<protein>
    <submittedName>
        <fullName evidence="1">Uncharacterized protein</fullName>
    </submittedName>
</protein>
<dbReference type="Gramene" id="Mp4g12500.1">
    <property type="protein sequence ID" value="Mp4g12500.1.cds1"/>
    <property type="gene ID" value="Mp4g12500"/>
</dbReference>
<evidence type="ECO:0000313" key="1">
    <source>
        <dbReference type="EMBL" id="PTQ28084.1"/>
    </source>
</evidence>
<dbReference type="EMBL" id="KZ772948">
    <property type="protein sequence ID" value="PTQ28084.1"/>
    <property type="molecule type" value="Genomic_DNA"/>
</dbReference>
<accession>A0A2R6W2K8</accession>
<keyword evidence="2" id="KW-1185">Reference proteome</keyword>
<reference evidence="2" key="1">
    <citation type="journal article" date="2017" name="Cell">
        <title>Insights into land plant evolution garnered from the Marchantia polymorpha genome.</title>
        <authorList>
            <person name="Bowman J.L."/>
            <person name="Kohchi T."/>
            <person name="Yamato K.T."/>
            <person name="Jenkins J."/>
            <person name="Shu S."/>
            <person name="Ishizaki K."/>
            <person name="Yamaoka S."/>
            <person name="Nishihama R."/>
            <person name="Nakamura Y."/>
            <person name="Berger F."/>
            <person name="Adam C."/>
            <person name="Aki S.S."/>
            <person name="Althoff F."/>
            <person name="Araki T."/>
            <person name="Arteaga-Vazquez M.A."/>
            <person name="Balasubrmanian S."/>
            <person name="Barry K."/>
            <person name="Bauer D."/>
            <person name="Boehm C.R."/>
            <person name="Briginshaw L."/>
            <person name="Caballero-Perez J."/>
            <person name="Catarino B."/>
            <person name="Chen F."/>
            <person name="Chiyoda S."/>
            <person name="Chovatia M."/>
            <person name="Davies K.M."/>
            <person name="Delmans M."/>
            <person name="Demura T."/>
            <person name="Dierschke T."/>
            <person name="Dolan L."/>
            <person name="Dorantes-Acosta A.E."/>
            <person name="Eklund D.M."/>
            <person name="Florent S.N."/>
            <person name="Flores-Sandoval E."/>
            <person name="Fujiyama A."/>
            <person name="Fukuzawa H."/>
            <person name="Galik B."/>
            <person name="Grimanelli D."/>
            <person name="Grimwood J."/>
            <person name="Grossniklaus U."/>
            <person name="Hamada T."/>
            <person name="Haseloff J."/>
            <person name="Hetherington A.J."/>
            <person name="Higo A."/>
            <person name="Hirakawa Y."/>
            <person name="Hundley H.N."/>
            <person name="Ikeda Y."/>
            <person name="Inoue K."/>
            <person name="Inoue S.I."/>
            <person name="Ishida S."/>
            <person name="Jia Q."/>
            <person name="Kakita M."/>
            <person name="Kanazawa T."/>
            <person name="Kawai Y."/>
            <person name="Kawashima T."/>
            <person name="Kennedy M."/>
            <person name="Kinose K."/>
            <person name="Kinoshita T."/>
            <person name="Kohara Y."/>
            <person name="Koide E."/>
            <person name="Komatsu K."/>
            <person name="Kopischke S."/>
            <person name="Kubo M."/>
            <person name="Kyozuka J."/>
            <person name="Lagercrantz U."/>
            <person name="Lin S.S."/>
            <person name="Lindquist E."/>
            <person name="Lipzen A.M."/>
            <person name="Lu C.W."/>
            <person name="De Luna E."/>
            <person name="Martienssen R.A."/>
            <person name="Minamino N."/>
            <person name="Mizutani M."/>
            <person name="Mizutani M."/>
            <person name="Mochizuki N."/>
            <person name="Monte I."/>
            <person name="Mosher R."/>
            <person name="Nagasaki H."/>
            <person name="Nakagami H."/>
            <person name="Naramoto S."/>
            <person name="Nishitani K."/>
            <person name="Ohtani M."/>
            <person name="Okamoto T."/>
            <person name="Okumura M."/>
            <person name="Phillips J."/>
            <person name="Pollak B."/>
            <person name="Reinders A."/>
            <person name="Rovekamp M."/>
            <person name="Sano R."/>
            <person name="Sawa S."/>
            <person name="Schmid M.W."/>
            <person name="Shirakawa M."/>
            <person name="Solano R."/>
            <person name="Spunde A."/>
            <person name="Suetsugu N."/>
            <person name="Sugano S."/>
            <person name="Sugiyama A."/>
            <person name="Sun R."/>
            <person name="Suzuki Y."/>
            <person name="Takenaka M."/>
            <person name="Takezawa D."/>
            <person name="Tomogane H."/>
            <person name="Tsuzuki M."/>
            <person name="Ueda T."/>
            <person name="Umeda M."/>
            <person name="Ward J.M."/>
            <person name="Watanabe Y."/>
            <person name="Yazaki K."/>
            <person name="Yokoyama R."/>
            <person name="Yoshitake Y."/>
            <person name="Yotsui I."/>
            <person name="Zachgo S."/>
            <person name="Schmutz J."/>
        </authorList>
    </citation>
    <scope>NUCLEOTIDE SEQUENCE [LARGE SCALE GENOMIC DNA]</scope>
    <source>
        <strain evidence="2">Tak-1</strain>
    </source>
</reference>
<sequence length="85" mass="9650">MRKSPQAATNNNQTGLRVPRPLRFTRSCVCHFCFGPESRADSTFLMMRRALMADDELGSFKSFVFRGSGEKIIAFNSCFVRLQIP</sequence>
<evidence type="ECO:0000313" key="2">
    <source>
        <dbReference type="Proteomes" id="UP000244005"/>
    </source>
</evidence>
<organism evidence="1 2">
    <name type="scientific">Marchantia polymorpha</name>
    <name type="common">Common liverwort</name>
    <name type="synonym">Marchantia aquatica</name>
    <dbReference type="NCBI Taxonomy" id="3197"/>
    <lineage>
        <taxon>Eukaryota</taxon>
        <taxon>Viridiplantae</taxon>
        <taxon>Streptophyta</taxon>
        <taxon>Embryophyta</taxon>
        <taxon>Marchantiophyta</taxon>
        <taxon>Marchantiopsida</taxon>
        <taxon>Marchantiidae</taxon>
        <taxon>Marchantiales</taxon>
        <taxon>Marchantiaceae</taxon>
        <taxon>Marchantia</taxon>
    </lineage>
</organism>